<feature type="region of interest" description="Disordered" evidence="1">
    <location>
        <begin position="254"/>
        <end position="346"/>
    </location>
</feature>
<feature type="region of interest" description="Disordered" evidence="1">
    <location>
        <begin position="94"/>
        <end position="122"/>
    </location>
</feature>
<accession>A0A9W7AX09</accession>
<dbReference type="AlphaFoldDB" id="A0A9W7AX09"/>
<feature type="region of interest" description="Disordered" evidence="1">
    <location>
        <begin position="46"/>
        <end position="66"/>
    </location>
</feature>
<reference evidence="3" key="1">
    <citation type="journal article" date="2023" name="Commun. Biol.">
        <title>Genome analysis of Parmales, the sister group of diatoms, reveals the evolutionary specialization of diatoms from phago-mixotrophs to photoautotrophs.</title>
        <authorList>
            <person name="Ban H."/>
            <person name="Sato S."/>
            <person name="Yoshikawa S."/>
            <person name="Yamada K."/>
            <person name="Nakamura Y."/>
            <person name="Ichinomiya M."/>
            <person name="Sato N."/>
            <person name="Blanc-Mathieu R."/>
            <person name="Endo H."/>
            <person name="Kuwata A."/>
            <person name="Ogata H."/>
        </authorList>
    </citation>
    <scope>NUCLEOTIDE SEQUENCE [LARGE SCALE GENOMIC DNA]</scope>
    <source>
        <strain evidence="3">NIES 3701</strain>
    </source>
</reference>
<comment type="caution">
    <text evidence="2">The sequence shown here is derived from an EMBL/GenBank/DDBJ whole genome shotgun (WGS) entry which is preliminary data.</text>
</comment>
<feature type="compositionally biased region" description="Polar residues" evidence="1">
    <location>
        <begin position="270"/>
        <end position="281"/>
    </location>
</feature>
<sequence length="346" mass="36727">MGGSCSGPVDQTSGSMRRIEKNLNASAEELAKLSFRDESNKRITPIINNGKVAKGGKGASGGRGGGQSDFSVTLLKGLLDDELADVDVAPKLPKTVDADAPRPQSLRVEPSKNSPTFGPRNSFKKARTITVVGAENVKQGIISMASKATGVVKDGDGTSPPARGGGIVRGMSQRLAKAPEFLFEKRGDLNPNARIEKQLGSESPTGGQWGRPNGGTIIARNRWGALKSNLTDVMVAEQRRTYRGGKMVVVEESGIERPANSAEMKLGPSSPGQQEVTSNDLASHHRTKKKLSFSESRFTRAVSQRKKNGGAAAVAAAARHRQMSRLKRGNSFNGNAKPRTTMLDGP</sequence>
<evidence type="ECO:0000256" key="1">
    <source>
        <dbReference type="SAM" id="MobiDB-lite"/>
    </source>
</evidence>
<dbReference type="OrthoDB" id="10459036at2759"/>
<proteinExistence type="predicted"/>
<organism evidence="2 3">
    <name type="scientific">Triparma strigata</name>
    <dbReference type="NCBI Taxonomy" id="1606541"/>
    <lineage>
        <taxon>Eukaryota</taxon>
        <taxon>Sar</taxon>
        <taxon>Stramenopiles</taxon>
        <taxon>Ochrophyta</taxon>
        <taxon>Bolidophyceae</taxon>
        <taxon>Parmales</taxon>
        <taxon>Triparmaceae</taxon>
        <taxon>Triparma</taxon>
    </lineage>
</organism>
<dbReference type="Proteomes" id="UP001165085">
    <property type="component" value="Unassembled WGS sequence"/>
</dbReference>
<keyword evidence="3" id="KW-1185">Reference proteome</keyword>
<feature type="compositionally biased region" description="Basic residues" evidence="1">
    <location>
        <begin position="318"/>
        <end position="328"/>
    </location>
</feature>
<gene>
    <name evidence="2" type="ORF">TrST_g2954</name>
</gene>
<evidence type="ECO:0000313" key="3">
    <source>
        <dbReference type="Proteomes" id="UP001165085"/>
    </source>
</evidence>
<name>A0A9W7AX09_9STRA</name>
<evidence type="ECO:0000313" key="2">
    <source>
        <dbReference type="EMBL" id="GMH80541.1"/>
    </source>
</evidence>
<feature type="region of interest" description="Disordered" evidence="1">
    <location>
        <begin position="1"/>
        <end position="20"/>
    </location>
</feature>
<dbReference type="EMBL" id="BRXY01000246">
    <property type="protein sequence ID" value="GMH80541.1"/>
    <property type="molecule type" value="Genomic_DNA"/>
</dbReference>
<protein>
    <submittedName>
        <fullName evidence="2">Uncharacterized protein</fullName>
    </submittedName>
</protein>
<feature type="compositionally biased region" description="Gly residues" evidence="1">
    <location>
        <begin position="53"/>
        <end position="66"/>
    </location>
</feature>